<dbReference type="InterPro" id="IPR000014">
    <property type="entry name" value="PAS"/>
</dbReference>
<keyword evidence="3 4" id="KW-0597">Phosphoprotein</keyword>
<feature type="modified residue" description="4-aspartylphosphate" evidence="4">
    <location>
        <position position="471"/>
    </location>
</feature>
<accession>A0A157RGK5</accession>
<dbReference type="Gene3D" id="3.30.565.10">
    <property type="entry name" value="Histidine kinase-like ATPase, C-terminal domain"/>
    <property type="match status" value="1"/>
</dbReference>
<feature type="domain" description="PAS" evidence="8">
    <location>
        <begin position="29"/>
        <end position="86"/>
    </location>
</feature>
<dbReference type="PROSITE" id="PS50112">
    <property type="entry name" value="PAS"/>
    <property type="match status" value="1"/>
</dbReference>
<dbReference type="SUPFAM" id="SSF55785">
    <property type="entry name" value="PYP-like sensor domain (PAS domain)"/>
    <property type="match status" value="1"/>
</dbReference>
<dbReference type="Gene3D" id="1.10.287.130">
    <property type="match status" value="1"/>
</dbReference>
<dbReference type="InterPro" id="IPR011006">
    <property type="entry name" value="CheY-like_superfamily"/>
</dbReference>
<evidence type="ECO:0000259" key="9">
    <source>
        <dbReference type="PROSITE" id="PS50113"/>
    </source>
</evidence>
<dbReference type="NCBIfam" id="TIGR00229">
    <property type="entry name" value="sensory_box"/>
    <property type="match status" value="1"/>
</dbReference>
<dbReference type="SUPFAM" id="SSF55874">
    <property type="entry name" value="ATPase domain of HSP90 chaperone/DNA topoisomerase II/histidine kinase"/>
    <property type="match status" value="1"/>
</dbReference>
<dbReference type="PROSITE" id="PS50110">
    <property type="entry name" value="RESPONSE_REGULATORY"/>
    <property type="match status" value="1"/>
</dbReference>
<dbReference type="PANTHER" id="PTHR43065">
    <property type="entry name" value="SENSOR HISTIDINE KINASE"/>
    <property type="match status" value="1"/>
</dbReference>
<gene>
    <name evidence="10" type="ORF">SAMEA1982600_04869</name>
</gene>
<feature type="domain" description="Histidine kinase" evidence="6">
    <location>
        <begin position="176"/>
        <end position="397"/>
    </location>
</feature>
<dbReference type="CDD" id="cd00130">
    <property type="entry name" value="PAS"/>
    <property type="match status" value="1"/>
</dbReference>
<dbReference type="AlphaFoldDB" id="A0A157RGK5"/>
<dbReference type="Pfam" id="PF13426">
    <property type="entry name" value="PAS_9"/>
    <property type="match status" value="1"/>
</dbReference>
<dbReference type="InterPro" id="IPR001610">
    <property type="entry name" value="PAC"/>
</dbReference>
<keyword evidence="10" id="KW-0808">Transferase</keyword>
<dbReference type="Gene3D" id="3.40.50.2300">
    <property type="match status" value="1"/>
</dbReference>
<keyword evidence="5" id="KW-0175">Coiled coil</keyword>
<dbReference type="PROSITE" id="PS50113">
    <property type="entry name" value="PAC"/>
    <property type="match status" value="1"/>
</dbReference>
<dbReference type="InterPro" id="IPR000700">
    <property type="entry name" value="PAS-assoc_C"/>
</dbReference>
<evidence type="ECO:0000259" key="8">
    <source>
        <dbReference type="PROSITE" id="PS50112"/>
    </source>
</evidence>
<feature type="domain" description="Response regulatory" evidence="7">
    <location>
        <begin position="420"/>
        <end position="531"/>
    </location>
</feature>
<dbReference type="InterPro" id="IPR003661">
    <property type="entry name" value="HisK_dim/P_dom"/>
</dbReference>
<evidence type="ECO:0000256" key="4">
    <source>
        <dbReference type="PROSITE-ProRule" id="PRU00169"/>
    </source>
</evidence>
<feature type="domain" description="PAC" evidence="9">
    <location>
        <begin position="104"/>
        <end position="156"/>
    </location>
</feature>
<organism evidence="10 11">
    <name type="scientific">Bordetella ansorpii</name>
    <dbReference type="NCBI Taxonomy" id="288768"/>
    <lineage>
        <taxon>Bacteria</taxon>
        <taxon>Pseudomonadati</taxon>
        <taxon>Pseudomonadota</taxon>
        <taxon>Betaproteobacteria</taxon>
        <taxon>Burkholderiales</taxon>
        <taxon>Alcaligenaceae</taxon>
        <taxon>Bordetella</taxon>
    </lineage>
</organism>
<dbReference type="SUPFAM" id="SSF52172">
    <property type="entry name" value="CheY-like"/>
    <property type="match status" value="1"/>
</dbReference>
<reference evidence="10 11" key="1">
    <citation type="submission" date="2016-03" db="EMBL/GenBank/DDBJ databases">
        <authorList>
            <consortium name="Pathogen Informatics"/>
        </authorList>
    </citation>
    <scope>NUCLEOTIDE SEQUENCE [LARGE SCALE GENOMIC DNA]</scope>
    <source>
        <strain evidence="10 11">NCTC13364</strain>
    </source>
</reference>
<evidence type="ECO:0000256" key="3">
    <source>
        <dbReference type="ARBA" id="ARBA00022553"/>
    </source>
</evidence>
<dbReference type="SMART" id="SM00086">
    <property type="entry name" value="PAC"/>
    <property type="match status" value="1"/>
</dbReference>
<dbReference type="Proteomes" id="UP000077037">
    <property type="component" value="Unassembled WGS sequence"/>
</dbReference>
<dbReference type="SMART" id="SM00388">
    <property type="entry name" value="HisKA"/>
    <property type="match status" value="1"/>
</dbReference>
<dbReference type="SMART" id="SM00387">
    <property type="entry name" value="HATPase_c"/>
    <property type="match status" value="1"/>
</dbReference>
<dbReference type="InterPro" id="IPR036097">
    <property type="entry name" value="HisK_dim/P_sf"/>
</dbReference>
<evidence type="ECO:0000259" key="6">
    <source>
        <dbReference type="PROSITE" id="PS50109"/>
    </source>
</evidence>
<dbReference type="InterPro" id="IPR035965">
    <property type="entry name" value="PAS-like_dom_sf"/>
</dbReference>
<dbReference type="EMBL" id="FKBS01000029">
    <property type="protein sequence ID" value="SAI57147.1"/>
    <property type="molecule type" value="Genomic_DNA"/>
</dbReference>
<dbReference type="Gene3D" id="3.30.450.20">
    <property type="entry name" value="PAS domain"/>
    <property type="match status" value="1"/>
</dbReference>
<dbReference type="Pfam" id="PF02518">
    <property type="entry name" value="HATPase_c"/>
    <property type="match status" value="1"/>
</dbReference>
<dbReference type="InterPro" id="IPR036890">
    <property type="entry name" value="HATPase_C_sf"/>
</dbReference>
<evidence type="ECO:0000259" key="7">
    <source>
        <dbReference type="PROSITE" id="PS50110"/>
    </source>
</evidence>
<dbReference type="SMART" id="SM00091">
    <property type="entry name" value="PAS"/>
    <property type="match status" value="1"/>
</dbReference>
<dbReference type="SUPFAM" id="SSF47384">
    <property type="entry name" value="Homodimeric domain of signal transducing histidine kinase"/>
    <property type="match status" value="1"/>
</dbReference>
<dbReference type="InterPro" id="IPR005467">
    <property type="entry name" value="His_kinase_dom"/>
</dbReference>
<proteinExistence type="predicted"/>
<sequence length="531" mass="58611">MLAASTYQEILPAMTFPERRPVISELLTGERRFQLLVEAVKDYAIYLLDADGYVSSWNTGAERFKGYTANEIIGRHFSVFYTPEDRAAGVPWQALEIAAREGRFESEGWRLRKDGSRFWTHVVIDPIRDEANQLIGYAKVTRDVTEKRRAEEDVQRARDELHHAQKIEAIGRLTGGVAHDFNNLLTVIRSSAELLRRPTIADDKRARYLNAIVETAERAAALTRQLLAFARRQPLDPEYFDARDRIEGMSQLINTTVGATVKVLRAASAAPCVVHADPGQFEAALLNIVVNAKQAMPNGGELHVSVDQVEGVPLSRPYRALIGSFVAVSLRDTGEGIAPDLLERIFEPFFTTKAVDKGTGLGLSQVYGFVKQSGGEVTVTSKQGEGTTFTLYLPRAECEVVQKAPALERAFEGQDLPRRRILVVEDNDTVGGFVTNLLTEMGQEPAWVVDAGAALRALEDSQGGFDMVFTDVVMPGMNGVELAKRIRAQWPAIRVVLTSGYSHVLAEQGAHGFELVQKPYSVNVLIATLSK</sequence>
<evidence type="ECO:0000313" key="11">
    <source>
        <dbReference type="Proteomes" id="UP000077037"/>
    </source>
</evidence>
<dbReference type="Pfam" id="PF00072">
    <property type="entry name" value="Response_reg"/>
    <property type="match status" value="1"/>
</dbReference>
<dbReference type="CDD" id="cd00082">
    <property type="entry name" value="HisKA"/>
    <property type="match status" value="1"/>
</dbReference>
<dbReference type="GO" id="GO:0000155">
    <property type="term" value="F:phosphorelay sensor kinase activity"/>
    <property type="evidence" value="ECO:0007669"/>
    <property type="project" value="InterPro"/>
</dbReference>
<name>A0A157RGK5_9BORD</name>
<dbReference type="Pfam" id="PF00512">
    <property type="entry name" value="HisKA"/>
    <property type="match status" value="1"/>
</dbReference>
<dbReference type="EC" id="2.7.13.3" evidence="2"/>
<protein>
    <recommendedName>
        <fullName evidence="2">histidine kinase</fullName>
        <ecNumber evidence="2">2.7.13.3</ecNumber>
    </recommendedName>
</protein>
<evidence type="ECO:0000256" key="1">
    <source>
        <dbReference type="ARBA" id="ARBA00000085"/>
    </source>
</evidence>
<dbReference type="SMART" id="SM00448">
    <property type="entry name" value="REC"/>
    <property type="match status" value="1"/>
</dbReference>
<feature type="coiled-coil region" evidence="5">
    <location>
        <begin position="140"/>
        <end position="167"/>
    </location>
</feature>
<evidence type="ECO:0000256" key="2">
    <source>
        <dbReference type="ARBA" id="ARBA00012438"/>
    </source>
</evidence>
<dbReference type="PANTHER" id="PTHR43065:SF49">
    <property type="entry name" value="HISTIDINE KINASE"/>
    <property type="match status" value="1"/>
</dbReference>
<dbReference type="InterPro" id="IPR001789">
    <property type="entry name" value="Sig_transdc_resp-reg_receiver"/>
</dbReference>
<dbReference type="InterPro" id="IPR004358">
    <property type="entry name" value="Sig_transdc_His_kin-like_C"/>
</dbReference>
<dbReference type="PRINTS" id="PR00344">
    <property type="entry name" value="BCTRLSENSOR"/>
</dbReference>
<evidence type="ECO:0000313" key="10">
    <source>
        <dbReference type="EMBL" id="SAI57147.1"/>
    </source>
</evidence>
<dbReference type="PROSITE" id="PS50109">
    <property type="entry name" value="HIS_KIN"/>
    <property type="match status" value="1"/>
</dbReference>
<comment type="catalytic activity">
    <reaction evidence="1">
        <text>ATP + protein L-histidine = ADP + protein N-phospho-L-histidine.</text>
        <dbReference type="EC" id="2.7.13.3"/>
    </reaction>
</comment>
<dbReference type="InterPro" id="IPR003594">
    <property type="entry name" value="HATPase_dom"/>
</dbReference>
<evidence type="ECO:0000256" key="5">
    <source>
        <dbReference type="SAM" id="Coils"/>
    </source>
</evidence>